<dbReference type="EMBL" id="ML987194">
    <property type="protein sequence ID" value="KAF2249655.1"/>
    <property type="molecule type" value="Genomic_DNA"/>
</dbReference>
<dbReference type="GeneID" id="54576240"/>
<reference evidence="3" key="1">
    <citation type="journal article" date="2020" name="Stud. Mycol.">
        <title>101 Dothideomycetes genomes: a test case for predicting lifestyles and emergence of pathogens.</title>
        <authorList>
            <person name="Haridas S."/>
            <person name="Albert R."/>
            <person name="Binder M."/>
            <person name="Bloem J."/>
            <person name="Labutti K."/>
            <person name="Salamov A."/>
            <person name="Andreopoulos B."/>
            <person name="Baker S."/>
            <person name="Barry K."/>
            <person name="Bills G."/>
            <person name="Bluhm B."/>
            <person name="Cannon C."/>
            <person name="Castanera R."/>
            <person name="Culley D."/>
            <person name="Daum C."/>
            <person name="Ezra D."/>
            <person name="Gonzalez J."/>
            <person name="Henrissat B."/>
            <person name="Kuo A."/>
            <person name="Liang C."/>
            <person name="Lipzen A."/>
            <person name="Lutzoni F."/>
            <person name="Magnuson J."/>
            <person name="Mondo S."/>
            <person name="Nolan M."/>
            <person name="Ohm R."/>
            <person name="Pangilinan J."/>
            <person name="Park H.-J."/>
            <person name="Ramirez L."/>
            <person name="Alfaro M."/>
            <person name="Sun H."/>
            <person name="Tritt A."/>
            <person name="Yoshinaga Y."/>
            <person name="Zwiers L.-H."/>
            <person name="Turgeon B."/>
            <person name="Goodwin S."/>
            <person name="Spatafora J."/>
            <person name="Crous P."/>
            <person name="Grigoriev I."/>
        </authorList>
    </citation>
    <scope>NUCLEOTIDE SEQUENCE</scope>
    <source>
        <strain evidence="3">CBS 122368</strain>
    </source>
</reference>
<name>A0A6A6IGE2_9PLEO</name>
<evidence type="ECO:0000313" key="3">
    <source>
        <dbReference type="EMBL" id="KAF2249655.1"/>
    </source>
</evidence>
<protein>
    <submittedName>
        <fullName evidence="3">Uncharacterized protein</fullName>
    </submittedName>
</protein>
<dbReference type="InterPro" id="IPR054508">
    <property type="entry name" value="PIR1-like_C"/>
</dbReference>
<proteinExistence type="predicted"/>
<dbReference type="PANTHER" id="PTHR39613:SF1">
    <property type="entry name" value="ANCHORED CELL WALL PROTEIN, PUTATIVE (AFU_ORTHOLOGUE AFUA_4G08960)-RELATED"/>
    <property type="match status" value="1"/>
</dbReference>
<evidence type="ECO:0000313" key="4">
    <source>
        <dbReference type="Proteomes" id="UP000800094"/>
    </source>
</evidence>
<evidence type="ECO:0000259" key="2">
    <source>
        <dbReference type="Pfam" id="PF22799"/>
    </source>
</evidence>
<dbReference type="InterPro" id="IPR018620">
    <property type="entry name" value="Ubiquitin3-bd_protein_But2_C"/>
</dbReference>
<dbReference type="OrthoDB" id="4657524at2759"/>
<gene>
    <name evidence="3" type="ORF">BU26DRAFT_409495</name>
</gene>
<dbReference type="RefSeq" id="XP_033684659.1">
    <property type="nucleotide sequence ID" value="XM_033822910.1"/>
</dbReference>
<dbReference type="Pfam" id="PF22799">
    <property type="entry name" value="PIR1-like_C"/>
    <property type="match status" value="1"/>
</dbReference>
<dbReference type="AlphaFoldDB" id="A0A6A6IGE2"/>
<accession>A0A6A6IGE2</accession>
<keyword evidence="4" id="KW-1185">Reference proteome</keyword>
<feature type="domain" description="Ubiquitin 3 binding protein But2 C-terminal" evidence="1">
    <location>
        <begin position="168"/>
        <end position="308"/>
    </location>
</feature>
<feature type="domain" description="Cell wall mannoprotein PIR1-like C-terminal" evidence="2">
    <location>
        <begin position="48"/>
        <end position="120"/>
    </location>
</feature>
<evidence type="ECO:0000259" key="1">
    <source>
        <dbReference type="Pfam" id="PF09792"/>
    </source>
</evidence>
<feature type="non-terminal residue" evidence="3">
    <location>
        <position position="1"/>
    </location>
</feature>
<organism evidence="3 4">
    <name type="scientific">Trematosphaeria pertusa</name>
    <dbReference type="NCBI Taxonomy" id="390896"/>
    <lineage>
        <taxon>Eukaryota</taxon>
        <taxon>Fungi</taxon>
        <taxon>Dikarya</taxon>
        <taxon>Ascomycota</taxon>
        <taxon>Pezizomycotina</taxon>
        <taxon>Dothideomycetes</taxon>
        <taxon>Pleosporomycetidae</taxon>
        <taxon>Pleosporales</taxon>
        <taxon>Massarineae</taxon>
        <taxon>Trematosphaeriaceae</taxon>
        <taxon>Trematosphaeria</taxon>
    </lineage>
</organism>
<dbReference type="Proteomes" id="UP000800094">
    <property type="component" value="Unassembled WGS sequence"/>
</dbReference>
<sequence length="318" mass="34355">GGSDHISFTLQAHGKASGPIGQLDDGQNRVGGGLPMGQYTLKYGSKGGEIVDGKNRGCILTPPTTQFQCDQGVGGTPGFDISCDKKLLYHGSPEFSACPVNDHGEWNVYTKPAPGQKKCISITLTAHGDFPSPPSCNKPAPKPATPAAKPCKYKMPEACPTDLDGEYEFPHLIIPVDQAQPEKAFGNQFNGTITDSVCTAYNFDVHPRFAGKACSLVFLFPEQQDLETSAYDFSGSDSSTLGVFILHKPVEHNTTWSTLPRKTLVAKERIYPGKKMNIIQKECPAGLRVGVMLCGKGFSLEYFQDFNPSPIGLYIRAC</sequence>
<dbReference type="PANTHER" id="PTHR39613">
    <property type="entry name" value="ANCHORED CELL WALL PROTEIN, PUTATIVE (AFU_ORTHOLOGUE AFUA_4G08960)-RELATED"/>
    <property type="match status" value="1"/>
</dbReference>
<feature type="non-terminal residue" evidence="3">
    <location>
        <position position="318"/>
    </location>
</feature>
<dbReference type="Pfam" id="PF09792">
    <property type="entry name" value="But2"/>
    <property type="match status" value="1"/>
</dbReference>